<evidence type="ECO:0000313" key="3">
    <source>
        <dbReference type="Proteomes" id="UP001373714"/>
    </source>
</evidence>
<feature type="region of interest" description="Disordered" evidence="1">
    <location>
        <begin position="233"/>
        <end position="270"/>
    </location>
</feature>
<dbReference type="Proteomes" id="UP001373714">
    <property type="component" value="Unassembled WGS sequence"/>
</dbReference>
<feature type="region of interest" description="Disordered" evidence="1">
    <location>
        <begin position="83"/>
        <end position="112"/>
    </location>
</feature>
<sequence>MSIRLRFYTLSNVTNQDVVLIYREHLKRNHFHGELPKELRDAKTWDAVFHYCNPQWYPRLAPDPRADVAELFSTLVDVRQCPDPPTCERATSSESGLSPSQEPNPVSRSHECRSQDLGTATHLSPQPQEENQQLGHFADISDVASIVGPVIFPSKTSDFQSLLSSDHMEQFSEAASTSSRPAINPTSLAGGQYTAMPINLNINESLFSDFFDSIITPDESVLETLTSTVMDSHFPHRVPLDPNIGSSTEKPKNSDSSSHTPSMTSYQKKYSLSVARHPRRLSGTEGRRRKVFEFDNSKEFEQHFEKWMKDQFTEPPFSWNSSGFSDPKTGETWFNMDDFTDDLILFLVGQREQEAVRYLIAREPTGEGMVGEDTFMNIC</sequence>
<gene>
    <name evidence="2" type="ORF">TWF730_004371</name>
</gene>
<name>A0AAV9TZS1_9PEZI</name>
<keyword evidence="3" id="KW-1185">Reference proteome</keyword>
<evidence type="ECO:0000256" key="1">
    <source>
        <dbReference type="SAM" id="MobiDB-lite"/>
    </source>
</evidence>
<reference evidence="2 3" key="1">
    <citation type="submission" date="2019-10" db="EMBL/GenBank/DDBJ databases">
        <authorList>
            <person name="Palmer J.M."/>
        </authorList>
    </citation>
    <scope>NUCLEOTIDE SEQUENCE [LARGE SCALE GENOMIC DNA]</scope>
    <source>
        <strain evidence="2 3">TWF730</strain>
    </source>
</reference>
<evidence type="ECO:0000313" key="2">
    <source>
        <dbReference type="EMBL" id="KAK6331284.1"/>
    </source>
</evidence>
<comment type="caution">
    <text evidence="2">The sequence shown here is derived from an EMBL/GenBank/DDBJ whole genome shotgun (WGS) entry which is preliminary data.</text>
</comment>
<feature type="compositionally biased region" description="Low complexity" evidence="1">
    <location>
        <begin position="254"/>
        <end position="265"/>
    </location>
</feature>
<feature type="compositionally biased region" description="Polar residues" evidence="1">
    <location>
        <begin position="89"/>
        <end position="107"/>
    </location>
</feature>
<proteinExistence type="predicted"/>
<accession>A0AAV9TZS1</accession>
<organism evidence="2 3">
    <name type="scientific">Orbilia blumenaviensis</name>
    <dbReference type="NCBI Taxonomy" id="1796055"/>
    <lineage>
        <taxon>Eukaryota</taxon>
        <taxon>Fungi</taxon>
        <taxon>Dikarya</taxon>
        <taxon>Ascomycota</taxon>
        <taxon>Pezizomycotina</taxon>
        <taxon>Orbiliomycetes</taxon>
        <taxon>Orbiliales</taxon>
        <taxon>Orbiliaceae</taxon>
        <taxon>Orbilia</taxon>
    </lineage>
</organism>
<protein>
    <submittedName>
        <fullName evidence="2">Uncharacterized protein</fullName>
    </submittedName>
</protein>
<dbReference type="EMBL" id="JAVHNS010000018">
    <property type="protein sequence ID" value="KAK6331284.1"/>
    <property type="molecule type" value="Genomic_DNA"/>
</dbReference>
<dbReference type="AlphaFoldDB" id="A0AAV9TZS1"/>